<dbReference type="InterPro" id="IPR011990">
    <property type="entry name" value="TPR-like_helical_dom_sf"/>
</dbReference>
<dbReference type="GO" id="GO:0007166">
    <property type="term" value="P:cell surface receptor signaling pathway"/>
    <property type="evidence" value="ECO:0007669"/>
    <property type="project" value="InterPro"/>
</dbReference>
<dbReference type="CDD" id="cd21037">
    <property type="entry name" value="MLKL_NTD"/>
    <property type="match status" value="1"/>
</dbReference>
<feature type="domain" description="Anaphase-promoting complex subunit 5" evidence="2">
    <location>
        <begin position="766"/>
        <end position="797"/>
    </location>
</feature>
<accession>A0AAN6JSB1</accession>
<sequence>MTSSTSTAPIQTEPPLTLDLLRGVVKSTQQAAALHGVKPTHTDQGKTNVDNGKSTITDTLTGLSPLNDVVDAIKQVQLGAIATSQADSDQLQFSDLAGIPQDLVAIFNELATWTAIAGPFLKIGLGVIAEILKIAQEVRTNKDACEDFSKKVMGIFWEFAFAAKASGCPILTGTASALILERAIQQLRAFRAQIEVYASWGTVKRTLKRGEIKAKLDDLNKEMDALVVRVGTQNAIVLTLRSDYDRVGAPASGQTEAALTSSSGNRPTHNNDSASSDLLTTARPGLERLSAAVKTELNRRSFLHATSADDHSAQQTEAVSPARPVYSMTSSESAQLKLMQDRMRQLYSRGGDGADLIGVFDNRRTAEGGANPASDPGQIALELLDVLGSASTSSGKDTVNELERLLWALGDLGLFEEAVEVATLLTALCRRKWSESGYPRDRANLASVLLDLASSFSQVGRYDEADASSSEALTIFRDMARREPKKYNPMLATTLRIRSVHDARAGRAEEALRLIRHSIEIYRSLCRDHPHVYEDELSSALLSYSVDLGQAGKHEEALGAIEECVKIRKALYQARPAQHEAGLAGALLNYSFRLSKEVRQQEALVAAKESVKMYRTLHQARPVVYEAGLARALDIYSSRLSDVGEDKEALAAMEECVRIQKSLYQARPAAYTADLAGALVNYSFQLSVAGRHEEALAAIETCVEMYTALHQARPAAYEGSLAGALLDYSTRLIQASRQEEALAMAQKSVQMFKILHKARPEAYRADLARALFNYSTRLSDADQHKEALAAIEECVKMRKVLHQVRPAAYGADLARALSSYANRLSDVGKHDEALASNKESIKMYRSLRQARPGLYEEDLARVLLNYSSDLSDAGRPQEALAATGECVKIRKALYQARPAAHEAALARALRNYSIDLSHAGRHKEALQAIEESLVLYRQLNKSRPEAFQQPLQRAEGTRDWIRRPESGLHKTSRGLPLKTFWKG</sequence>
<dbReference type="EMBL" id="JAPDMZ010000164">
    <property type="protein sequence ID" value="KAK0547349.1"/>
    <property type="molecule type" value="Genomic_DNA"/>
</dbReference>
<dbReference type="AlphaFoldDB" id="A0AAN6JSB1"/>
<reference evidence="3" key="1">
    <citation type="journal article" date="2023" name="PhytoFront">
        <title>Draft Genome Resources of Seven Strains of Tilletia horrida, Causal Agent of Kernel Smut of Rice.</title>
        <authorList>
            <person name="Khanal S."/>
            <person name="Antony Babu S."/>
            <person name="Zhou X.G."/>
        </authorList>
    </citation>
    <scope>NUCLEOTIDE SEQUENCE</scope>
    <source>
        <strain evidence="3">TX6</strain>
    </source>
</reference>
<keyword evidence="4" id="KW-1185">Reference proteome</keyword>
<comment type="caution">
    <text evidence="3">The sequence shown here is derived from an EMBL/GenBank/DDBJ whole genome shotgun (WGS) entry which is preliminary data.</text>
</comment>
<dbReference type="Proteomes" id="UP001176517">
    <property type="component" value="Unassembled WGS sequence"/>
</dbReference>
<dbReference type="Pfam" id="PF12862">
    <property type="entry name" value="ANAPC5"/>
    <property type="match status" value="4"/>
</dbReference>
<proteinExistence type="predicted"/>
<dbReference type="SUPFAM" id="SSF48452">
    <property type="entry name" value="TPR-like"/>
    <property type="match status" value="4"/>
</dbReference>
<gene>
    <name evidence="3" type="ORF">OC846_004890</name>
</gene>
<evidence type="ECO:0000256" key="1">
    <source>
        <dbReference type="SAM" id="MobiDB-lite"/>
    </source>
</evidence>
<feature type="region of interest" description="Disordered" evidence="1">
    <location>
        <begin position="251"/>
        <end position="279"/>
    </location>
</feature>
<organism evidence="3 4">
    <name type="scientific">Tilletia horrida</name>
    <dbReference type="NCBI Taxonomy" id="155126"/>
    <lineage>
        <taxon>Eukaryota</taxon>
        <taxon>Fungi</taxon>
        <taxon>Dikarya</taxon>
        <taxon>Basidiomycota</taxon>
        <taxon>Ustilaginomycotina</taxon>
        <taxon>Exobasidiomycetes</taxon>
        <taxon>Tilletiales</taxon>
        <taxon>Tilletiaceae</taxon>
        <taxon>Tilletia</taxon>
    </lineage>
</organism>
<dbReference type="InterPro" id="IPR036537">
    <property type="entry name" value="Adaptor_Cbl_N_dom_sf"/>
</dbReference>
<dbReference type="Gene3D" id="1.25.40.10">
    <property type="entry name" value="Tetratricopeptide repeat domain"/>
    <property type="match status" value="4"/>
</dbReference>
<feature type="domain" description="Anaphase-promoting complex subunit 5" evidence="2">
    <location>
        <begin position="642"/>
        <end position="660"/>
    </location>
</feature>
<evidence type="ECO:0000259" key="2">
    <source>
        <dbReference type="Pfam" id="PF12862"/>
    </source>
</evidence>
<dbReference type="PANTHER" id="PTHR19959:SF119">
    <property type="entry name" value="FUNGAL LIPASE-LIKE DOMAIN-CONTAINING PROTEIN"/>
    <property type="match status" value="1"/>
</dbReference>
<evidence type="ECO:0000313" key="3">
    <source>
        <dbReference type="EMBL" id="KAK0547349.1"/>
    </source>
</evidence>
<feature type="domain" description="Anaphase-promoting complex subunit 5" evidence="2">
    <location>
        <begin position="440"/>
        <end position="479"/>
    </location>
</feature>
<dbReference type="InterPro" id="IPR059179">
    <property type="entry name" value="MLKL-like_MCAfunc"/>
</dbReference>
<protein>
    <recommendedName>
        <fullName evidence="2">Anaphase-promoting complex subunit 5 domain-containing protein</fullName>
    </recommendedName>
</protein>
<dbReference type="InterPro" id="IPR026000">
    <property type="entry name" value="Apc5_dom"/>
</dbReference>
<dbReference type="PANTHER" id="PTHR19959">
    <property type="entry name" value="KINESIN LIGHT CHAIN"/>
    <property type="match status" value="1"/>
</dbReference>
<name>A0AAN6JSB1_9BASI</name>
<feature type="compositionally biased region" description="Polar residues" evidence="1">
    <location>
        <begin position="252"/>
        <end position="279"/>
    </location>
</feature>
<evidence type="ECO:0000313" key="4">
    <source>
        <dbReference type="Proteomes" id="UP001176517"/>
    </source>
</evidence>
<dbReference type="Gene3D" id="1.20.930.20">
    <property type="entry name" value="Adaptor protein Cbl, N-terminal domain"/>
    <property type="match status" value="1"/>
</dbReference>
<feature type="domain" description="Anaphase-promoting complex subunit 5" evidence="2">
    <location>
        <begin position="536"/>
        <end position="567"/>
    </location>
</feature>